<dbReference type="Pfam" id="PF00171">
    <property type="entry name" value="Aldedh"/>
    <property type="match status" value="1"/>
</dbReference>
<dbReference type="AlphaFoldDB" id="A0A158C503"/>
<dbReference type="InterPro" id="IPR016162">
    <property type="entry name" value="Ald_DH_N"/>
</dbReference>
<gene>
    <name evidence="4" type="ORF">AWB80_04618</name>
</gene>
<dbReference type="GO" id="GO:0016620">
    <property type="term" value="F:oxidoreductase activity, acting on the aldehyde or oxo group of donors, NAD or NADP as acceptor"/>
    <property type="evidence" value="ECO:0007669"/>
    <property type="project" value="InterPro"/>
</dbReference>
<dbReference type="InterPro" id="IPR015590">
    <property type="entry name" value="Aldehyde_DH_dom"/>
</dbReference>
<dbReference type="RefSeq" id="WP_061176991.1">
    <property type="nucleotide sequence ID" value="NZ_FCOE02000016.1"/>
</dbReference>
<accession>A0A158C503</accession>
<name>A0A158C503_9BURK</name>
<keyword evidence="5" id="KW-1185">Reference proteome</keyword>
<dbReference type="STRING" id="1777141.AWB80_04618"/>
<dbReference type="Proteomes" id="UP000054911">
    <property type="component" value="Unassembled WGS sequence"/>
</dbReference>
<keyword evidence="1" id="KW-0560">Oxidoreductase</keyword>
<dbReference type="Gene3D" id="3.40.605.10">
    <property type="entry name" value="Aldehyde Dehydrogenase, Chain A, domain 1"/>
    <property type="match status" value="1"/>
</dbReference>
<evidence type="ECO:0000259" key="3">
    <source>
        <dbReference type="Pfam" id="PF00171"/>
    </source>
</evidence>
<protein>
    <submittedName>
        <fullName evidence="4">Aldehyde dehydrogenase</fullName>
    </submittedName>
</protein>
<dbReference type="InterPro" id="IPR016163">
    <property type="entry name" value="Ald_DH_C"/>
</dbReference>
<feature type="region of interest" description="Disordered" evidence="2">
    <location>
        <begin position="1"/>
        <end position="23"/>
    </location>
</feature>
<organism evidence="4 5">
    <name type="scientific">Caballeronia pedi</name>
    <dbReference type="NCBI Taxonomy" id="1777141"/>
    <lineage>
        <taxon>Bacteria</taxon>
        <taxon>Pseudomonadati</taxon>
        <taxon>Pseudomonadota</taxon>
        <taxon>Betaproteobacteria</taxon>
        <taxon>Burkholderiales</taxon>
        <taxon>Burkholderiaceae</taxon>
        <taxon>Caballeronia</taxon>
    </lineage>
</organism>
<dbReference type="InterPro" id="IPR016161">
    <property type="entry name" value="Ald_DH/histidinol_DH"/>
</dbReference>
<dbReference type="NCBIfam" id="NF047625">
    <property type="entry name" value="AcylSulfactDhSauS"/>
    <property type="match status" value="1"/>
</dbReference>
<evidence type="ECO:0000313" key="5">
    <source>
        <dbReference type="Proteomes" id="UP000054911"/>
    </source>
</evidence>
<sequence>MNDMASGATLARSRDNAPDPQQADVERIVEALVTRARAAQQRFAQAGQETLDIAAAAAAWAIMDPQRNRQLAELAVRDTGLGNADDKFRKNHRKTLGLLRDLHGVATTGVIARDEEHGIVEIARAVGVVAAITPSTNPGATPANKIINALKCGNAVIVAPSPKGYSSCALLIGFIHAEFAKAGLDPALVQMLPQPIGKAATAALMKFADLVVATGSQANVRMAYTSGTPAFGVGAGNVASIVTAGAHPDDAARKIAASKTFDNATSCSSENSVVIEDAIYARMLDALTEQGGVLLDAAQKAQLQAAMWHDGKLSARCTARSAAAIAREAGLDDIAAREPKFLMVEETGYGVEYPFSGEKLSPVLTVYRARDVDAAIDIVRGIYGYMGAGHSVGVHGADDALAVRLGMQLPVARVIVDQAHCLATGGNFDNGLPFSLSMGCGTWGGNNFSSNLGYRQYLNVTRVAYRIAERVPEVDALLGDYFRRVGR</sequence>
<dbReference type="SUPFAM" id="SSF53720">
    <property type="entry name" value="ALDH-like"/>
    <property type="match status" value="1"/>
</dbReference>
<evidence type="ECO:0000256" key="1">
    <source>
        <dbReference type="ARBA" id="ARBA00023002"/>
    </source>
</evidence>
<evidence type="ECO:0000313" key="4">
    <source>
        <dbReference type="EMBL" id="SAK77361.1"/>
    </source>
</evidence>
<reference evidence="4" key="1">
    <citation type="submission" date="2016-01" db="EMBL/GenBank/DDBJ databases">
        <authorList>
            <person name="Peeters C."/>
        </authorList>
    </citation>
    <scope>NUCLEOTIDE SEQUENCE [LARGE SCALE GENOMIC DNA]</scope>
    <source>
        <strain evidence="4">LMG 29323</strain>
    </source>
</reference>
<evidence type="ECO:0000256" key="2">
    <source>
        <dbReference type="SAM" id="MobiDB-lite"/>
    </source>
</evidence>
<dbReference type="PANTHER" id="PTHR11699">
    <property type="entry name" value="ALDEHYDE DEHYDROGENASE-RELATED"/>
    <property type="match status" value="1"/>
</dbReference>
<proteinExistence type="predicted"/>
<dbReference type="EMBL" id="FCOE02000016">
    <property type="protein sequence ID" value="SAK77361.1"/>
    <property type="molecule type" value="Genomic_DNA"/>
</dbReference>
<dbReference type="Gene3D" id="3.40.309.10">
    <property type="entry name" value="Aldehyde Dehydrogenase, Chain A, domain 2"/>
    <property type="match status" value="1"/>
</dbReference>
<comment type="caution">
    <text evidence="4">The sequence shown here is derived from an EMBL/GenBank/DDBJ whole genome shotgun (WGS) entry which is preliminary data.</text>
</comment>
<dbReference type="OrthoDB" id="9815791at2"/>
<feature type="domain" description="Aldehyde dehydrogenase" evidence="3">
    <location>
        <begin position="28"/>
        <end position="290"/>
    </location>
</feature>